<dbReference type="InterPro" id="IPR002109">
    <property type="entry name" value="Glutaredoxin"/>
</dbReference>
<dbReference type="InterPro" id="IPR036249">
    <property type="entry name" value="Thioredoxin-like_sf"/>
</dbReference>
<dbReference type="Gene3D" id="3.40.30.10">
    <property type="entry name" value="Glutaredoxin"/>
    <property type="match status" value="1"/>
</dbReference>
<feature type="signal peptide" evidence="1">
    <location>
        <begin position="1"/>
        <end position="26"/>
    </location>
</feature>
<dbReference type="KEGG" id="tcc:18603933"/>
<keyword evidence="1" id="KW-0732">Signal</keyword>
<dbReference type="GeneID" id="18603933"/>
<dbReference type="Gramene" id="Tc03v2_t001120.1">
    <property type="protein sequence ID" value="Tc03v2_p001120.1"/>
    <property type="gene ID" value="Tc03v2_g001120"/>
</dbReference>
<reference evidence="4" key="2">
    <citation type="submission" date="2025-08" db="UniProtKB">
        <authorList>
            <consortium name="RefSeq"/>
        </authorList>
    </citation>
    <scope>IDENTIFICATION</scope>
</reference>
<dbReference type="PANTHER" id="PTHR45694:SF5">
    <property type="entry name" value="GLUTAREDOXIN 2"/>
    <property type="match status" value="1"/>
</dbReference>
<feature type="domain" description="Glutaredoxin" evidence="2">
    <location>
        <begin position="94"/>
        <end position="141"/>
    </location>
</feature>
<evidence type="ECO:0000259" key="2">
    <source>
        <dbReference type="Pfam" id="PF00462"/>
    </source>
</evidence>
<sequence length="171" mass="18778">MPFKLMIFMCKALPFSPFFFSFLAEAGQVVQPFSATNGACKWTLRHLVSALALHSYTFKTPGNKINSQVIRSRRLFSATLLLSSGTQLFLTRKLDGKGNLTAVYKVIELDEQSDGREMQQALAEWNRQGTVPNVFVAGKHIGGSDAVVAKYEAGELLHLLVAAGSMPNIQL</sequence>
<dbReference type="RefSeq" id="XP_017972467.1">
    <property type="nucleotide sequence ID" value="XM_018116978.1"/>
</dbReference>
<dbReference type="PANTHER" id="PTHR45694">
    <property type="entry name" value="GLUTAREDOXIN 2"/>
    <property type="match status" value="1"/>
</dbReference>
<dbReference type="AlphaFoldDB" id="A0AB32VYW3"/>
<feature type="chain" id="PRO_5044323745" evidence="1">
    <location>
        <begin position="27"/>
        <end position="171"/>
    </location>
</feature>
<name>A0AB32VYW3_THECC</name>
<evidence type="ECO:0000313" key="4">
    <source>
        <dbReference type="RefSeq" id="XP_017972467.1"/>
    </source>
</evidence>
<protein>
    <submittedName>
        <fullName evidence="4">Glutaredoxin-2, mitochondrial</fullName>
    </submittedName>
</protein>
<organism evidence="3 4">
    <name type="scientific">Theobroma cacao</name>
    <name type="common">Cacao</name>
    <name type="synonym">Cocoa</name>
    <dbReference type="NCBI Taxonomy" id="3641"/>
    <lineage>
        <taxon>Eukaryota</taxon>
        <taxon>Viridiplantae</taxon>
        <taxon>Streptophyta</taxon>
        <taxon>Embryophyta</taxon>
        <taxon>Tracheophyta</taxon>
        <taxon>Spermatophyta</taxon>
        <taxon>Magnoliopsida</taxon>
        <taxon>eudicotyledons</taxon>
        <taxon>Gunneridae</taxon>
        <taxon>Pentapetalae</taxon>
        <taxon>rosids</taxon>
        <taxon>malvids</taxon>
        <taxon>Malvales</taxon>
        <taxon>Malvaceae</taxon>
        <taxon>Byttnerioideae</taxon>
        <taxon>Theobroma</taxon>
    </lineage>
</organism>
<reference evidence="3" key="1">
    <citation type="journal article" date="1997" name="Nucleic Acids Res.">
        <title>tRNAscan-SE: a program for improved detection of transfer RNA genes in genomic sequence.</title>
        <authorList>
            <person name="Lowe T.M."/>
            <person name="Eddy S.R."/>
        </authorList>
    </citation>
    <scope>NUCLEOTIDE SEQUENCE [LARGE SCALE GENOMIC DNA]</scope>
    <source>
        <strain evidence="3">r\B97-61/B2</strain>
    </source>
</reference>
<accession>A0AB32VYW3</accession>
<proteinExistence type="predicted"/>
<dbReference type="Proteomes" id="UP000694886">
    <property type="component" value="Chromosome 3"/>
</dbReference>
<evidence type="ECO:0000313" key="3">
    <source>
        <dbReference type="Proteomes" id="UP000694886"/>
    </source>
</evidence>
<evidence type="ECO:0000256" key="1">
    <source>
        <dbReference type="SAM" id="SignalP"/>
    </source>
</evidence>
<dbReference type="Pfam" id="PF00462">
    <property type="entry name" value="Glutaredoxin"/>
    <property type="match status" value="1"/>
</dbReference>
<dbReference type="SUPFAM" id="SSF52833">
    <property type="entry name" value="Thioredoxin-like"/>
    <property type="match status" value="1"/>
</dbReference>
<gene>
    <name evidence="4" type="primary">LOC18603933</name>
</gene>
<dbReference type="PROSITE" id="PS51354">
    <property type="entry name" value="GLUTAREDOXIN_2"/>
    <property type="match status" value="1"/>
</dbReference>